<feature type="DNA-binding region" description="Fork-head" evidence="5">
    <location>
        <begin position="450"/>
        <end position="545"/>
    </location>
</feature>
<protein>
    <submittedName>
        <fullName evidence="8">Fork-head domain-containing protein</fullName>
    </submittedName>
</protein>
<dbReference type="InterPro" id="IPR036390">
    <property type="entry name" value="WH_DNA-bd_sf"/>
</dbReference>
<dbReference type="Gene3D" id="1.10.10.10">
    <property type="entry name" value="Winged helix-like DNA-binding domain superfamily/Winged helix DNA-binding domain"/>
    <property type="match status" value="1"/>
</dbReference>
<evidence type="ECO:0000256" key="2">
    <source>
        <dbReference type="ARBA" id="ARBA00022473"/>
    </source>
</evidence>
<feature type="region of interest" description="Disordered" evidence="6">
    <location>
        <begin position="601"/>
        <end position="636"/>
    </location>
</feature>
<dbReference type="VEuPathDB" id="VectorBase:ACON005903"/>
<dbReference type="InterPro" id="IPR018122">
    <property type="entry name" value="TF_fork_head_CS_1"/>
</dbReference>
<feature type="domain" description="Fork-head" evidence="7">
    <location>
        <begin position="450"/>
        <end position="545"/>
    </location>
</feature>
<dbReference type="PROSITE" id="PS00658">
    <property type="entry name" value="FORK_HEAD_2"/>
    <property type="match status" value="1"/>
</dbReference>
<dbReference type="PANTHER" id="PTHR46262:SF2">
    <property type="entry name" value="FORKHEAD BOX PROTEIN BINIOU"/>
    <property type="match status" value="1"/>
</dbReference>
<feature type="region of interest" description="Disordered" evidence="6">
    <location>
        <begin position="1"/>
        <end position="42"/>
    </location>
</feature>
<dbReference type="InterPro" id="IPR036388">
    <property type="entry name" value="WH-like_DNA-bd_sf"/>
</dbReference>
<accession>A0A6E8VNC8</accession>
<reference key="1">
    <citation type="journal article" date="2019" name="Genes (Basel)">
        <title>A High-Quality De novo Genome Assembly from a Single Mosquito Using PacBio Sequencing.</title>
        <authorList>
            <person name="Kingan S.B."/>
            <person name="Heaton H."/>
            <person name="Cudini J."/>
            <person name="Lambert C.C."/>
            <person name="Baybayan P."/>
            <person name="Galvin B.D."/>
            <person name="Durbin R."/>
            <person name="Korlach J."/>
            <person name="Lawniczak M.K.N."/>
        </authorList>
    </citation>
    <scope>NUCLEOTIDE SEQUENCE [LARGE SCALE GENOMIC DNA]</scope>
    <source>
        <strain>Mali-NIH</strain>
    </source>
</reference>
<feature type="region of interest" description="Disordered" evidence="6">
    <location>
        <begin position="711"/>
        <end position="760"/>
    </location>
</feature>
<dbReference type="FunFam" id="1.10.10.10:FF:000071">
    <property type="entry name" value="Forkhead box F1"/>
    <property type="match status" value="1"/>
</dbReference>
<dbReference type="GO" id="GO:0005634">
    <property type="term" value="C:nucleus"/>
    <property type="evidence" value="ECO:0007669"/>
    <property type="project" value="UniProtKB-SubCell"/>
</dbReference>
<dbReference type="GO" id="GO:0009887">
    <property type="term" value="P:animal organ morphogenesis"/>
    <property type="evidence" value="ECO:0007669"/>
    <property type="project" value="TreeGrafter"/>
</dbReference>
<evidence type="ECO:0000256" key="1">
    <source>
        <dbReference type="ARBA" id="ARBA00004123"/>
    </source>
</evidence>
<feature type="compositionally biased region" description="Low complexity" evidence="6">
    <location>
        <begin position="386"/>
        <end position="409"/>
    </location>
</feature>
<dbReference type="Proteomes" id="UP001105220">
    <property type="component" value="Unplaced"/>
</dbReference>
<evidence type="ECO:0000259" key="7">
    <source>
        <dbReference type="PROSITE" id="PS50039"/>
    </source>
</evidence>
<keyword evidence="4 5" id="KW-0539">Nucleus</keyword>
<dbReference type="GO" id="GO:0000981">
    <property type="term" value="F:DNA-binding transcription factor activity, RNA polymerase II-specific"/>
    <property type="evidence" value="ECO:0007669"/>
    <property type="project" value="TreeGrafter"/>
</dbReference>
<dbReference type="PANTHER" id="PTHR46262">
    <property type="entry name" value="FORKHEAD BOX PROTEIN BINIOU"/>
    <property type="match status" value="1"/>
</dbReference>
<feature type="compositionally biased region" description="Gly residues" evidence="6">
    <location>
        <begin position="601"/>
        <end position="623"/>
    </location>
</feature>
<dbReference type="InterPro" id="IPR051770">
    <property type="entry name" value="Forkhead_box_regulator"/>
</dbReference>
<dbReference type="GeneID" id="120951834"/>
<name>A0A6E8VNC8_ANOCL</name>
<dbReference type="SMART" id="SM00339">
    <property type="entry name" value="FH"/>
    <property type="match status" value="1"/>
</dbReference>
<comment type="subcellular location">
    <subcellularLocation>
        <location evidence="1 5">Nucleus</location>
    </subcellularLocation>
</comment>
<dbReference type="RefSeq" id="XP_040226728.2">
    <property type="nucleotide sequence ID" value="XM_040370794.2"/>
</dbReference>
<dbReference type="PROSITE" id="PS50039">
    <property type="entry name" value="FORK_HEAD_3"/>
    <property type="match status" value="1"/>
</dbReference>
<evidence type="ECO:0000313" key="9">
    <source>
        <dbReference type="Proteomes" id="UP001105220"/>
    </source>
</evidence>
<dbReference type="SUPFAM" id="SSF46785">
    <property type="entry name" value="Winged helix' DNA-binding domain"/>
    <property type="match status" value="1"/>
</dbReference>
<dbReference type="GO" id="GO:0001710">
    <property type="term" value="P:mesodermal cell fate commitment"/>
    <property type="evidence" value="ECO:0007669"/>
    <property type="project" value="UniProtKB-ARBA"/>
</dbReference>
<feature type="compositionally biased region" description="Polar residues" evidence="6">
    <location>
        <begin position="374"/>
        <end position="385"/>
    </location>
</feature>
<evidence type="ECO:0000256" key="5">
    <source>
        <dbReference type="PROSITE-ProRule" id="PRU00089"/>
    </source>
</evidence>
<dbReference type="InterPro" id="IPR001766">
    <property type="entry name" value="Fork_head_dom"/>
</dbReference>
<dbReference type="InterPro" id="IPR030456">
    <property type="entry name" value="TF_fork_head_CS_2"/>
</dbReference>
<reference evidence="8" key="2">
    <citation type="submission" date="2020-05" db="UniProtKB">
        <authorList>
            <consortium name="EnsemblMetazoa"/>
        </authorList>
    </citation>
    <scope>IDENTIFICATION</scope>
    <source>
        <strain evidence="8">Ngousso</strain>
    </source>
</reference>
<dbReference type="PROSITE" id="PS00657">
    <property type="entry name" value="FORK_HEAD_1"/>
    <property type="match status" value="1"/>
</dbReference>
<feature type="region of interest" description="Disordered" evidence="6">
    <location>
        <begin position="61"/>
        <end position="146"/>
    </location>
</feature>
<feature type="compositionally biased region" description="Low complexity" evidence="6">
    <location>
        <begin position="272"/>
        <end position="293"/>
    </location>
</feature>
<dbReference type="EnsemblMetazoa" id="ACON005903-RA">
    <property type="protein sequence ID" value="ACON005903-PA"/>
    <property type="gene ID" value="ACON005903"/>
</dbReference>
<dbReference type="VEuPathDB" id="VectorBase:ACMO_011234"/>
<evidence type="ECO:0000256" key="3">
    <source>
        <dbReference type="ARBA" id="ARBA00023125"/>
    </source>
</evidence>
<keyword evidence="9" id="KW-1185">Reference proteome</keyword>
<feature type="compositionally biased region" description="Low complexity" evidence="6">
    <location>
        <begin position="63"/>
        <end position="76"/>
    </location>
</feature>
<feature type="compositionally biased region" description="Polar residues" evidence="6">
    <location>
        <begin position="790"/>
        <end position="801"/>
    </location>
</feature>
<evidence type="ECO:0000256" key="6">
    <source>
        <dbReference type="SAM" id="MobiDB-lite"/>
    </source>
</evidence>
<proteinExistence type="predicted"/>
<evidence type="ECO:0000256" key="4">
    <source>
        <dbReference type="ARBA" id="ARBA00023242"/>
    </source>
</evidence>
<dbReference type="GO" id="GO:0000978">
    <property type="term" value="F:RNA polymerase II cis-regulatory region sequence-specific DNA binding"/>
    <property type="evidence" value="ECO:0007669"/>
    <property type="project" value="TreeGrafter"/>
</dbReference>
<feature type="region of interest" description="Disordered" evidence="6">
    <location>
        <begin position="374"/>
        <end position="452"/>
    </location>
</feature>
<dbReference type="VEuPathDB" id="VectorBase:ACON2_032250"/>
<organism evidence="8 9">
    <name type="scientific">Anopheles coluzzii</name>
    <name type="common">African malaria mosquito</name>
    <dbReference type="NCBI Taxonomy" id="1518534"/>
    <lineage>
        <taxon>Eukaryota</taxon>
        <taxon>Metazoa</taxon>
        <taxon>Ecdysozoa</taxon>
        <taxon>Arthropoda</taxon>
        <taxon>Hexapoda</taxon>
        <taxon>Insecta</taxon>
        <taxon>Pterygota</taxon>
        <taxon>Neoptera</taxon>
        <taxon>Endopterygota</taxon>
        <taxon>Diptera</taxon>
        <taxon>Nematocera</taxon>
        <taxon>Culicoidea</taxon>
        <taxon>Culicidae</taxon>
        <taxon>Anophelinae</taxon>
        <taxon>Anopheles</taxon>
    </lineage>
</organism>
<keyword evidence="2" id="KW-0217">Developmental protein</keyword>
<dbReference type="Pfam" id="PF00250">
    <property type="entry name" value="Forkhead"/>
    <property type="match status" value="1"/>
</dbReference>
<keyword evidence="3 5" id="KW-0238">DNA-binding</keyword>
<feature type="compositionally biased region" description="Basic residues" evidence="6">
    <location>
        <begin position="813"/>
        <end position="848"/>
    </location>
</feature>
<dbReference type="KEGG" id="acoz:120951834"/>
<feature type="compositionally biased region" description="Basic residues" evidence="6">
    <location>
        <begin position="104"/>
        <end position="134"/>
    </location>
</feature>
<dbReference type="PRINTS" id="PR00053">
    <property type="entry name" value="FORKHEAD"/>
</dbReference>
<sequence>MIKTEEHMETASSMVDASEDQGIIVGSGGGGGDSNPSSGYHYRPLSSNIVMASAHIIENPALQQQQQQQQQQQHQQQQDDGRNCGPMMAHPYHHHPSFHPQSVSHHHGQAHGHFQPHHHHHHHHHLQHHHHHQQQQHGIDVKDEMDDRNVSPPGIGAGIATYPTNIELKLEGDSGKISSMYHHHHAHHAFEKLPPYYINHRSPYLISQINDPEVSPADASPMGAECLRGQPGAAYLLESSINTLKLSGESMGSPSVMMSYGGELAIGALVGQQRSRSNGSSSASAGNVSPSSSTIVTNPFAVQQQQQQQQQQDQQHQHAPHYQLHPHQLQDATGLSDSIGMGVGQQQQQQQQHSMQATSTSGGHLIEASLHLPKSTSASPVSQLGSPCSTSPTPPVSGASSTTGAVAAARKTTPTANSGGGEQQLSSTTGSGAGSGEGPKKPNGGRRQEKPQLSYINMIVMAIKDSPHRRRTLSEIYKYLQSKYEFFNGEYNGWKNSVRHNLSLNECFKKLPKECGKPGKGHYWTIDASAEYMFEDEGSLRRRPRGFRRKQQMKGYGGGSAFYPAGNTGYEITELSGGYLSQPYGGYADYASLPAPSAVLGQGGPTATGGGGGGPGHQSGGYSDGHPSSTGASSWPYAGVDTLSPYSKITHTSLHEPLQAPGSPGQQTAGGGVLDYGNYTFGNAAASPYGIDTSLKIPSISQMVPPPVSISTSSTSAGSSTPGAVSSHIATTTTTTTGGSPTLGSMGLGSSSAGGSADTQPSVVIVGSGVTGEGEGATLDCKADVYGHSMLSNGGTSSPGTGQLHQHTLNGGGHHHHHHHAAHLQAHHHSGHHAHHSPHHLHHHHHSNHLNLAAPY</sequence>
<feature type="compositionally biased region" description="Low complexity" evidence="6">
    <location>
        <begin position="711"/>
        <end position="756"/>
    </location>
</feature>
<dbReference type="AlphaFoldDB" id="A0A6E8VNC8"/>
<evidence type="ECO:0000313" key="8">
    <source>
        <dbReference type="EnsemblMetazoa" id="ACON005903-PA"/>
    </source>
</evidence>
<feature type="region of interest" description="Disordered" evidence="6">
    <location>
        <begin position="790"/>
        <end position="856"/>
    </location>
</feature>
<feature type="region of interest" description="Disordered" evidence="6">
    <location>
        <begin position="272"/>
        <end position="361"/>
    </location>
</feature>
<feature type="compositionally biased region" description="Low complexity" evidence="6">
    <location>
        <begin position="303"/>
        <end position="314"/>
    </location>
</feature>